<sequence>MNKTLLKVTTLVLASASMASAANYIGGSVGSGLSVHYKSDLTDTSAVRYGLNLDALNFNFGQVSVGGTVDYLSDISSQNFGGLSPYYGFGLGAGVGLGSFTGVSIYPHALAGLKYNIVGGPLSVFGEVNAGIRVSVGSGTGVGIGTGVRIGLDYQLP</sequence>
<feature type="signal peptide" evidence="1">
    <location>
        <begin position="1"/>
        <end position="21"/>
    </location>
</feature>
<name>A0ABY5YFN3_9DEIO</name>
<dbReference type="RefSeq" id="WP_260559493.1">
    <property type="nucleotide sequence ID" value="NZ_BAABEC010000186.1"/>
</dbReference>
<proteinExistence type="predicted"/>
<feature type="chain" id="PRO_5045858132" description="Outer membrane protein beta-barrel domain-containing protein" evidence="1">
    <location>
        <begin position="22"/>
        <end position="157"/>
    </location>
</feature>
<reference evidence="2" key="1">
    <citation type="submission" date="2022-09" db="EMBL/GenBank/DDBJ databases">
        <title>genome sequence of Deinococcus rubellus.</title>
        <authorList>
            <person name="Srinivasan S."/>
        </authorList>
    </citation>
    <scope>NUCLEOTIDE SEQUENCE</scope>
    <source>
        <strain evidence="2">Ant6</strain>
    </source>
</reference>
<gene>
    <name evidence="2" type="ORF">N0D28_10605</name>
</gene>
<evidence type="ECO:0008006" key="4">
    <source>
        <dbReference type="Google" id="ProtNLM"/>
    </source>
</evidence>
<accession>A0ABY5YFN3</accession>
<organism evidence="2 3">
    <name type="scientific">Deinococcus rubellus</name>
    <dbReference type="NCBI Taxonomy" id="1889240"/>
    <lineage>
        <taxon>Bacteria</taxon>
        <taxon>Thermotogati</taxon>
        <taxon>Deinococcota</taxon>
        <taxon>Deinococci</taxon>
        <taxon>Deinococcales</taxon>
        <taxon>Deinococcaceae</taxon>
        <taxon>Deinococcus</taxon>
    </lineage>
</organism>
<evidence type="ECO:0000313" key="3">
    <source>
        <dbReference type="Proteomes" id="UP001060261"/>
    </source>
</evidence>
<keyword evidence="1" id="KW-0732">Signal</keyword>
<protein>
    <recommendedName>
        <fullName evidence="4">Outer membrane protein beta-barrel domain-containing protein</fullName>
    </recommendedName>
</protein>
<dbReference type="Proteomes" id="UP001060261">
    <property type="component" value="Chromosome"/>
</dbReference>
<keyword evidence="3" id="KW-1185">Reference proteome</keyword>
<evidence type="ECO:0000256" key="1">
    <source>
        <dbReference type="SAM" id="SignalP"/>
    </source>
</evidence>
<evidence type="ECO:0000313" key="2">
    <source>
        <dbReference type="EMBL" id="UWX63202.1"/>
    </source>
</evidence>
<dbReference type="EMBL" id="CP104213">
    <property type="protein sequence ID" value="UWX63202.1"/>
    <property type="molecule type" value="Genomic_DNA"/>
</dbReference>